<dbReference type="InterPro" id="IPR036236">
    <property type="entry name" value="Znf_C2H2_sf"/>
</dbReference>
<dbReference type="Proteomes" id="UP000321570">
    <property type="component" value="Unassembled WGS sequence"/>
</dbReference>
<organism evidence="10 11">
    <name type="scientific">Hymenolepis diminuta</name>
    <name type="common">Rat tapeworm</name>
    <dbReference type="NCBI Taxonomy" id="6216"/>
    <lineage>
        <taxon>Eukaryota</taxon>
        <taxon>Metazoa</taxon>
        <taxon>Spiralia</taxon>
        <taxon>Lophotrochozoa</taxon>
        <taxon>Platyhelminthes</taxon>
        <taxon>Cestoda</taxon>
        <taxon>Eucestoda</taxon>
        <taxon>Cyclophyllidea</taxon>
        <taxon>Hymenolepididae</taxon>
        <taxon>Hymenolepis</taxon>
    </lineage>
</organism>
<keyword evidence="6" id="KW-0539">Nucleus</keyword>
<evidence type="ECO:0000313" key="10">
    <source>
        <dbReference type="EMBL" id="VUZ51969.1"/>
    </source>
</evidence>
<evidence type="ECO:0000256" key="5">
    <source>
        <dbReference type="ARBA" id="ARBA00022833"/>
    </source>
</evidence>
<proteinExistence type="predicted"/>
<feature type="domain" description="C2H2-type" evidence="9">
    <location>
        <begin position="216"/>
        <end position="243"/>
    </location>
</feature>
<dbReference type="GO" id="GO:0008270">
    <property type="term" value="F:zinc ion binding"/>
    <property type="evidence" value="ECO:0007669"/>
    <property type="project" value="UniProtKB-KW"/>
</dbReference>
<evidence type="ECO:0000256" key="6">
    <source>
        <dbReference type="ARBA" id="ARBA00023242"/>
    </source>
</evidence>
<evidence type="ECO:0000256" key="7">
    <source>
        <dbReference type="PROSITE-ProRule" id="PRU00042"/>
    </source>
</evidence>
<feature type="compositionally biased region" description="Basic and acidic residues" evidence="8">
    <location>
        <begin position="47"/>
        <end position="65"/>
    </location>
</feature>
<evidence type="ECO:0000256" key="4">
    <source>
        <dbReference type="ARBA" id="ARBA00022771"/>
    </source>
</evidence>
<dbReference type="SUPFAM" id="SSF57667">
    <property type="entry name" value="beta-beta-alpha zinc fingers"/>
    <property type="match status" value="2"/>
</dbReference>
<name>A0A564YY68_HYMDI</name>
<dbReference type="PROSITE" id="PS00028">
    <property type="entry name" value="ZINC_FINGER_C2H2_1"/>
    <property type="match status" value="3"/>
</dbReference>
<sequence length="247" mass="27748">MRGYLDTGSDNLVNISEETPGIRPKRIFTVQYLTQMYALDLTISGRRDKDEPLTETSKSKPDSSKESSPSTTPTFLLPSPALSLLNCYYHSWLLSTLTLGNPLGSCKSIGSYESSVNNAIDLVIGKSKKTSVAPIKPQSLTSLPPLSPLDSSTSSKSRYQCPHCQKVFPRSANLNRHLRTHTGEQPYSCSECHRRFSISSNMQRHVRNIHQLERPFVCSFCGRAFAQRTNLERHLRHHANEAKVKRL</sequence>
<feature type="domain" description="C2H2-type" evidence="9">
    <location>
        <begin position="159"/>
        <end position="186"/>
    </location>
</feature>
<dbReference type="GO" id="GO:0000978">
    <property type="term" value="F:RNA polymerase II cis-regulatory region sequence-specific DNA binding"/>
    <property type="evidence" value="ECO:0007669"/>
    <property type="project" value="TreeGrafter"/>
</dbReference>
<feature type="domain" description="C2H2-type" evidence="9">
    <location>
        <begin position="187"/>
        <end position="215"/>
    </location>
</feature>
<keyword evidence="3" id="KW-0677">Repeat</keyword>
<keyword evidence="4 7" id="KW-0863">Zinc-finger</keyword>
<dbReference type="FunFam" id="3.30.160.60:FF:001666">
    <property type="entry name" value="MDS1 and EVI1 complex locus"/>
    <property type="match status" value="1"/>
</dbReference>
<dbReference type="GO" id="GO:0000981">
    <property type="term" value="F:DNA-binding transcription factor activity, RNA polymerase II-specific"/>
    <property type="evidence" value="ECO:0007669"/>
    <property type="project" value="TreeGrafter"/>
</dbReference>
<dbReference type="AlphaFoldDB" id="A0A564YY68"/>
<comment type="subcellular location">
    <subcellularLocation>
        <location evidence="1">Nucleus</location>
    </subcellularLocation>
</comment>
<gene>
    <name evidence="10" type="ORF">WMSIL1_LOCUS10619</name>
</gene>
<dbReference type="Gene3D" id="3.30.160.60">
    <property type="entry name" value="Classic Zinc Finger"/>
    <property type="match status" value="3"/>
</dbReference>
<feature type="region of interest" description="Disordered" evidence="8">
    <location>
        <begin position="47"/>
        <end position="73"/>
    </location>
</feature>
<evidence type="ECO:0000256" key="1">
    <source>
        <dbReference type="ARBA" id="ARBA00004123"/>
    </source>
</evidence>
<dbReference type="PANTHER" id="PTHR23235:SF120">
    <property type="entry name" value="KRUPPEL-LIKE FACTOR 15"/>
    <property type="match status" value="1"/>
</dbReference>
<dbReference type="GO" id="GO:0005634">
    <property type="term" value="C:nucleus"/>
    <property type="evidence" value="ECO:0007669"/>
    <property type="project" value="UniProtKB-SubCell"/>
</dbReference>
<dbReference type="FunFam" id="3.30.160.60:FF:000112">
    <property type="entry name" value="Mds1 and evi1 complex locus protein"/>
    <property type="match status" value="1"/>
</dbReference>
<reference evidence="10 11" key="1">
    <citation type="submission" date="2019-07" db="EMBL/GenBank/DDBJ databases">
        <authorList>
            <person name="Jastrzebski P J."/>
            <person name="Paukszto L."/>
            <person name="Jastrzebski P J."/>
        </authorList>
    </citation>
    <scope>NUCLEOTIDE SEQUENCE [LARGE SCALE GENOMIC DNA]</scope>
    <source>
        <strain evidence="10 11">WMS-il1</strain>
    </source>
</reference>
<keyword evidence="2" id="KW-0479">Metal-binding</keyword>
<evidence type="ECO:0000259" key="9">
    <source>
        <dbReference type="PROSITE" id="PS50157"/>
    </source>
</evidence>
<evidence type="ECO:0000313" key="11">
    <source>
        <dbReference type="Proteomes" id="UP000321570"/>
    </source>
</evidence>
<accession>A0A564YY68</accession>
<dbReference type="SMART" id="SM00355">
    <property type="entry name" value="ZnF_C2H2"/>
    <property type="match status" value="3"/>
</dbReference>
<dbReference type="PROSITE" id="PS50157">
    <property type="entry name" value="ZINC_FINGER_C2H2_2"/>
    <property type="match status" value="3"/>
</dbReference>
<evidence type="ECO:0000256" key="3">
    <source>
        <dbReference type="ARBA" id="ARBA00022737"/>
    </source>
</evidence>
<feature type="compositionally biased region" description="Low complexity" evidence="8">
    <location>
        <begin position="136"/>
        <end position="157"/>
    </location>
</feature>
<keyword evidence="11" id="KW-1185">Reference proteome</keyword>
<dbReference type="EMBL" id="CABIJS010000455">
    <property type="protein sequence ID" value="VUZ51969.1"/>
    <property type="molecule type" value="Genomic_DNA"/>
</dbReference>
<dbReference type="PANTHER" id="PTHR23235">
    <property type="entry name" value="KRUEPPEL-LIKE TRANSCRIPTION FACTOR"/>
    <property type="match status" value="1"/>
</dbReference>
<dbReference type="Pfam" id="PF00096">
    <property type="entry name" value="zf-C2H2"/>
    <property type="match status" value="3"/>
</dbReference>
<protein>
    <recommendedName>
        <fullName evidence="9">C2H2-type domain-containing protein</fullName>
    </recommendedName>
</protein>
<evidence type="ECO:0000256" key="8">
    <source>
        <dbReference type="SAM" id="MobiDB-lite"/>
    </source>
</evidence>
<feature type="region of interest" description="Disordered" evidence="8">
    <location>
        <begin position="136"/>
        <end position="158"/>
    </location>
</feature>
<evidence type="ECO:0000256" key="2">
    <source>
        <dbReference type="ARBA" id="ARBA00022723"/>
    </source>
</evidence>
<dbReference type="InterPro" id="IPR013087">
    <property type="entry name" value="Znf_C2H2_type"/>
</dbReference>
<keyword evidence="5" id="KW-0862">Zinc</keyword>
<dbReference type="FunFam" id="3.30.160.60:FF:000538">
    <property type="entry name" value="zinc finger protein 853"/>
    <property type="match status" value="1"/>
</dbReference>